<gene>
    <name evidence="1" type="ORF">R1sor_026285</name>
</gene>
<dbReference type="AlphaFoldDB" id="A0ABD3GAZ7"/>
<sequence>MGNILSDVFVRYKFEELLKTVALRLQSIKHGGRPSRNWPARQTWTRGHGSMTTVSFKSLRTMFCSNGSLHYIAENCPLLIELSITERFYVEDESALALAEHCLYLKSLDLSDCYCLLAKSLEILEKNCCSLIRFSRNMLRSHEFSGIRSAVTISSYIPGLKHLELKSSNLLMDFGLMHFAAGCGKVGKSGIACCGAVSTLTGLTVAEASHFLKLEDFDRLPSILNMLEDKIL</sequence>
<comment type="caution">
    <text evidence="1">The sequence shown here is derived from an EMBL/GenBank/DDBJ whole genome shotgun (WGS) entry which is preliminary data.</text>
</comment>
<keyword evidence="2" id="KW-1185">Reference proteome</keyword>
<dbReference type="EMBL" id="JBJQOH010000008">
    <property type="protein sequence ID" value="KAL3676337.1"/>
    <property type="molecule type" value="Genomic_DNA"/>
</dbReference>
<reference evidence="1 2" key="1">
    <citation type="submission" date="2024-09" db="EMBL/GenBank/DDBJ databases">
        <title>Chromosome-scale assembly of Riccia sorocarpa.</title>
        <authorList>
            <person name="Paukszto L."/>
        </authorList>
    </citation>
    <scope>NUCLEOTIDE SEQUENCE [LARGE SCALE GENOMIC DNA]</scope>
    <source>
        <strain evidence="1">LP-2024</strain>
        <tissue evidence="1">Aerial parts of the thallus</tissue>
    </source>
</reference>
<dbReference type="Gene3D" id="3.80.10.10">
    <property type="entry name" value="Ribonuclease Inhibitor"/>
    <property type="match status" value="1"/>
</dbReference>
<dbReference type="Proteomes" id="UP001633002">
    <property type="component" value="Unassembled WGS sequence"/>
</dbReference>
<dbReference type="InterPro" id="IPR032675">
    <property type="entry name" value="LRR_dom_sf"/>
</dbReference>
<evidence type="ECO:0000313" key="2">
    <source>
        <dbReference type="Proteomes" id="UP001633002"/>
    </source>
</evidence>
<name>A0ABD3GAZ7_9MARC</name>
<accession>A0ABD3GAZ7</accession>
<evidence type="ECO:0000313" key="1">
    <source>
        <dbReference type="EMBL" id="KAL3676337.1"/>
    </source>
</evidence>
<dbReference type="SUPFAM" id="SSF52047">
    <property type="entry name" value="RNI-like"/>
    <property type="match status" value="1"/>
</dbReference>
<protein>
    <submittedName>
        <fullName evidence="1">Uncharacterized protein</fullName>
    </submittedName>
</protein>
<organism evidence="1 2">
    <name type="scientific">Riccia sorocarpa</name>
    <dbReference type="NCBI Taxonomy" id="122646"/>
    <lineage>
        <taxon>Eukaryota</taxon>
        <taxon>Viridiplantae</taxon>
        <taxon>Streptophyta</taxon>
        <taxon>Embryophyta</taxon>
        <taxon>Marchantiophyta</taxon>
        <taxon>Marchantiopsida</taxon>
        <taxon>Marchantiidae</taxon>
        <taxon>Marchantiales</taxon>
        <taxon>Ricciaceae</taxon>
        <taxon>Riccia</taxon>
    </lineage>
</organism>
<proteinExistence type="predicted"/>
<dbReference type="PANTHER" id="PTHR13318">
    <property type="entry name" value="PARTNER OF PAIRED, ISOFORM B-RELATED"/>
    <property type="match status" value="1"/>
</dbReference>